<keyword evidence="2" id="KW-0560">Oxidoreductase</keyword>
<sequence>MIQGEEILMAARITQAALVGYGYVSRVFHAPFIDSLPEWNLYGIVSSRADEVRADHPDCRVYDDPQAAFADPAIDLVVIATPNDTHFPLACAALAAGKHVLLEKPFALSLDEARQIIATAEHHGRELCVFHNRRWDSDFLTIRAALAQGVIGQVRHFESTIDRFRPQVRDRWREGKGAGAGVLFDIGPHLVDQALQIFGLPEQVQASIALQRDGALSDDWAHIIMEYGPTRVILHTGSLAAGGAVRFRVHGTGGTLIKTLGDPQEGQLRAGMTPGEKDWGQDPDRLQIHTDETSFHETDALPGDQRELYRCLAKALSGEGANPIRPVEALAVMAVIEAAAQSAREKRAVPLPLTEEEKAAY</sequence>
<evidence type="ECO:0000256" key="1">
    <source>
        <dbReference type="ARBA" id="ARBA00010928"/>
    </source>
</evidence>
<dbReference type="SUPFAM" id="SSF51735">
    <property type="entry name" value="NAD(P)-binding Rossmann-fold domains"/>
    <property type="match status" value="1"/>
</dbReference>
<dbReference type="PANTHER" id="PTHR43708">
    <property type="entry name" value="CONSERVED EXPRESSED OXIDOREDUCTASE (EUROFUNG)"/>
    <property type="match status" value="1"/>
</dbReference>
<dbReference type="InterPro" id="IPR000683">
    <property type="entry name" value="Gfo/Idh/MocA-like_OxRdtase_N"/>
</dbReference>
<dbReference type="EMBL" id="CBLX010000013">
    <property type="protein sequence ID" value="CDG40006.1"/>
    <property type="molecule type" value="Genomic_DNA"/>
</dbReference>
<evidence type="ECO:0000313" key="5">
    <source>
        <dbReference type="EMBL" id="CDG40006.1"/>
    </source>
</evidence>
<accession>A0A060QKL4</accession>
<dbReference type="InterPro" id="IPR004104">
    <property type="entry name" value="Gfo/Idh/MocA-like_OxRdtase_C"/>
</dbReference>
<evidence type="ECO:0000259" key="4">
    <source>
        <dbReference type="Pfam" id="PF02894"/>
    </source>
</evidence>
<dbReference type="Pfam" id="PF02894">
    <property type="entry name" value="GFO_IDH_MocA_C"/>
    <property type="match status" value="1"/>
</dbReference>
<dbReference type="InterPro" id="IPR036291">
    <property type="entry name" value="NAD(P)-bd_dom_sf"/>
</dbReference>
<reference evidence="5 6" key="1">
    <citation type="journal article" date="2014" name="Genome Biol. Evol.">
        <title>Acetic acid bacteria genomes reveal functional traits for adaptation to life in insect guts.</title>
        <authorList>
            <person name="Chouaia B."/>
            <person name="Gaiarsa S."/>
            <person name="Crotti E."/>
            <person name="Comandatore F."/>
            <person name="Degli Esposti M."/>
            <person name="Ricci I."/>
            <person name="Alma A."/>
            <person name="Favia G."/>
            <person name="Bandi C."/>
            <person name="Daffonchio D."/>
        </authorList>
    </citation>
    <scope>NUCLEOTIDE SEQUENCE [LARGE SCALE GENOMIC DNA]</scope>
    <source>
        <strain evidence="5 6">SF2.1</strain>
    </source>
</reference>
<dbReference type="AlphaFoldDB" id="A0A060QKL4"/>
<dbReference type="Proteomes" id="UP000027583">
    <property type="component" value="Unassembled WGS sequence"/>
</dbReference>
<dbReference type="GO" id="GO:0016491">
    <property type="term" value="F:oxidoreductase activity"/>
    <property type="evidence" value="ECO:0007669"/>
    <property type="project" value="UniProtKB-KW"/>
</dbReference>
<dbReference type="SUPFAM" id="SSF55347">
    <property type="entry name" value="Glyceraldehyde-3-phosphate dehydrogenase-like, C-terminal domain"/>
    <property type="match status" value="1"/>
</dbReference>
<feature type="domain" description="Gfo/Idh/MocA-like oxidoreductase C-terminal" evidence="4">
    <location>
        <begin position="144"/>
        <end position="351"/>
    </location>
</feature>
<dbReference type="GO" id="GO:0000166">
    <property type="term" value="F:nucleotide binding"/>
    <property type="evidence" value="ECO:0007669"/>
    <property type="project" value="InterPro"/>
</dbReference>
<protein>
    <submittedName>
        <fullName evidence="5">Oxidoreductase domain protein</fullName>
    </submittedName>
</protein>
<dbReference type="eggNOG" id="COG0673">
    <property type="taxonomic scope" value="Bacteria"/>
</dbReference>
<proteinExistence type="inferred from homology"/>
<comment type="similarity">
    <text evidence="1">Belongs to the Gfo/Idh/MocA family.</text>
</comment>
<evidence type="ECO:0000313" key="6">
    <source>
        <dbReference type="Proteomes" id="UP000027583"/>
    </source>
</evidence>
<organism evidence="5 6">
    <name type="scientific">Asaia bogorensis</name>
    <dbReference type="NCBI Taxonomy" id="91915"/>
    <lineage>
        <taxon>Bacteria</taxon>
        <taxon>Pseudomonadati</taxon>
        <taxon>Pseudomonadota</taxon>
        <taxon>Alphaproteobacteria</taxon>
        <taxon>Acetobacterales</taxon>
        <taxon>Acetobacteraceae</taxon>
        <taxon>Asaia</taxon>
    </lineage>
</organism>
<dbReference type="NCBIfam" id="NF008607">
    <property type="entry name" value="PRK11579.1"/>
    <property type="match status" value="1"/>
</dbReference>
<evidence type="ECO:0000256" key="2">
    <source>
        <dbReference type="ARBA" id="ARBA00023002"/>
    </source>
</evidence>
<dbReference type="Gene3D" id="3.40.50.720">
    <property type="entry name" value="NAD(P)-binding Rossmann-like Domain"/>
    <property type="match status" value="1"/>
</dbReference>
<dbReference type="PANTHER" id="PTHR43708:SF5">
    <property type="entry name" value="CONSERVED EXPRESSED OXIDOREDUCTASE (EUROFUNG)-RELATED"/>
    <property type="match status" value="1"/>
</dbReference>
<comment type="caution">
    <text evidence="5">The sequence shown here is derived from an EMBL/GenBank/DDBJ whole genome shotgun (WGS) entry which is preliminary data.</text>
</comment>
<feature type="domain" description="Gfo/Idh/MocA-like oxidoreductase N-terminal" evidence="3">
    <location>
        <begin position="16"/>
        <end position="130"/>
    </location>
</feature>
<reference evidence="5 6" key="2">
    <citation type="journal article" date="2014" name="PLoS ONE">
        <title>Evolution of mitochondria reconstructed from the energy metabolism of living bacteria.</title>
        <authorList>
            <person name="Degli Esposti M."/>
            <person name="Chouaia B."/>
            <person name="Comandatore F."/>
            <person name="Crotti E."/>
            <person name="Sassera D."/>
            <person name="Lievens P.M."/>
            <person name="Daffonchio D."/>
            <person name="Bandi C."/>
        </authorList>
    </citation>
    <scope>NUCLEOTIDE SEQUENCE [LARGE SCALE GENOMIC DNA]</scope>
    <source>
        <strain evidence="5 6">SF2.1</strain>
    </source>
</reference>
<gene>
    <name evidence="5" type="ORF">ASAP_1961</name>
</gene>
<name>A0A060QKL4_9PROT</name>
<dbReference type="InterPro" id="IPR051317">
    <property type="entry name" value="Gfo/Idh/MocA_oxidoreduct"/>
</dbReference>
<dbReference type="Pfam" id="PF01408">
    <property type="entry name" value="GFO_IDH_MocA"/>
    <property type="match status" value="1"/>
</dbReference>
<dbReference type="Gene3D" id="3.30.360.10">
    <property type="entry name" value="Dihydrodipicolinate Reductase, domain 2"/>
    <property type="match status" value="1"/>
</dbReference>
<evidence type="ECO:0000259" key="3">
    <source>
        <dbReference type="Pfam" id="PF01408"/>
    </source>
</evidence>